<dbReference type="InterPro" id="IPR009057">
    <property type="entry name" value="Homeodomain-like_sf"/>
</dbReference>
<reference evidence="4 5" key="1">
    <citation type="submission" date="2020-08" db="EMBL/GenBank/DDBJ databases">
        <title>Genomic Encyclopedia of Type Strains, Phase IV (KMG-IV): sequencing the most valuable type-strain genomes for metagenomic binning, comparative biology and taxonomic classification.</title>
        <authorList>
            <person name="Goeker M."/>
        </authorList>
    </citation>
    <scope>NUCLEOTIDE SEQUENCE [LARGE SCALE GENOMIC DNA]</scope>
    <source>
        <strain evidence="4 5">DSM 27471</strain>
    </source>
</reference>
<feature type="DNA-binding region" description="H-T-H motif" evidence="2">
    <location>
        <begin position="17"/>
        <end position="36"/>
    </location>
</feature>
<sequence length="226" mass="26662">MSTASRLFLQYGLRSVTIDEVCNEVHISKKTFYNYFRQKDELIEMVLLNQCEVLNQKKNKKHAILDDPSLNAIDKLVLAFKHWKQDSSMHSMTFLYDLMKYYPEIHSKMVERQDQMAKEATKKWIQQGIDEGFVRSDVSVDLLATYIQFQFSKVLSELIGKSDIGVAPIIDFLLDSNIRVLVNEKGYRYYQEKYKKEYPALRNVENKKETESNNVFYWSEPPQTNK</sequence>
<evidence type="ECO:0000259" key="3">
    <source>
        <dbReference type="PROSITE" id="PS50977"/>
    </source>
</evidence>
<evidence type="ECO:0000256" key="1">
    <source>
        <dbReference type="ARBA" id="ARBA00023125"/>
    </source>
</evidence>
<dbReference type="AlphaFoldDB" id="A0A7W5DU38"/>
<dbReference type="GO" id="GO:0003677">
    <property type="term" value="F:DNA binding"/>
    <property type="evidence" value="ECO:0007669"/>
    <property type="project" value="UniProtKB-UniRule"/>
</dbReference>
<gene>
    <name evidence="4" type="ORF">FHX64_002446</name>
</gene>
<evidence type="ECO:0000256" key="2">
    <source>
        <dbReference type="PROSITE-ProRule" id="PRU00335"/>
    </source>
</evidence>
<dbReference type="Pfam" id="PF00440">
    <property type="entry name" value="TetR_N"/>
    <property type="match status" value="1"/>
</dbReference>
<dbReference type="PROSITE" id="PS50977">
    <property type="entry name" value="HTH_TETR_2"/>
    <property type="match status" value="1"/>
</dbReference>
<dbReference type="Proteomes" id="UP000544222">
    <property type="component" value="Unassembled WGS sequence"/>
</dbReference>
<dbReference type="PANTHER" id="PTHR43479:SF11">
    <property type="entry name" value="ACREF_ENVCD OPERON REPRESSOR-RELATED"/>
    <property type="match status" value="1"/>
</dbReference>
<evidence type="ECO:0000313" key="4">
    <source>
        <dbReference type="EMBL" id="MBB3188248.1"/>
    </source>
</evidence>
<keyword evidence="5" id="KW-1185">Reference proteome</keyword>
<dbReference type="SUPFAM" id="SSF46689">
    <property type="entry name" value="Homeodomain-like"/>
    <property type="match status" value="1"/>
</dbReference>
<proteinExistence type="predicted"/>
<dbReference type="SUPFAM" id="SSF48498">
    <property type="entry name" value="Tetracyclin repressor-like, C-terminal domain"/>
    <property type="match status" value="1"/>
</dbReference>
<dbReference type="Gene3D" id="1.10.357.10">
    <property type="entry name" value="Tetracycline Repressor, domain 2"/>
    <property type="match status" value="1"/>
</dbReference>
<name>A0A7W5DU38_9PORP</name>
<organism evidence="4 5">
    <name type="scientific">Microbacter margulisiae</name>
    <dbReference type="NCBI Taxonomy" id="1350067"/>
    <lineage>
        <taxon>Bacteria</taxon>
        <taxon>Pseudomonadati</taxon>
        <taxon>Bacteroidota</taxon>
        <taxon>Bacteroidia</taxon>
        <taxon>Bacteroidales</taxon>
        <taxon>Porphyromonadaceae</taxon>
        <taxon>Microbacter</taxon>
    </lineage>
</organism>
<comment type="caution">
    <text evidence="4">The sequence shown here is derived from an EMBL/GenBank/DDBJ whole genome shotgun (WGS) entry which is preliminary data.</text>
</comment>
<protein>
    <submittedName>
        <fullName evidence="4">AcrR family transcriptional regulator</fullName>
    </submittedName>
</protein>
<dbReference type="RefSeq" id="WP_221202205.1">
    <property type="nucleotide sequence ID" value="NZ_JACHYB010000002.1"/>
</dbReference>
<accession>A0A7W5DU38</accession>
<dbReference type="InterPro" id="IPR001647">
    <property type="entry name" value="HTH_TetR"/>
</dbReference>
<feature type="domain" description="HTH tetR-type" evidence="3">
    <location>
        <begin position="1"/>
        <end position="54"/>
    </location>
</feature>
<evidence type="ECO:0000313" key="5">
    <source>
        <dbReference type="Proteomes" id="UP000544222"/>
    </source>
</evidence>
<dbReference type="InterPro" id="IPR036271">
    <property type="entry name" value="Tet_transcr_reg_TetR-rel_C_sf"/>
</dbReference>
<dbReference type="EMBL" id="JACHYB010000002">
    <property type="protein sequence ID" value="MBB3188248.1"/>
    <property type="molecule type" value="Genomic_DNA"/>
</dbReference>
<keyword evidence="1 2" id="KW-0238">DNA-binding</keyword>
<dbReference type="PANTHER" id="PTHR43479">
    <property type="entry name" value="ACREF/ENVCD OPERON REPRESSOR-RELATED"/>
    <property type="match status" value="1"/>
</dbReference>
<dbReference type="InterPro" id="IPR050624">
    <property type="entry name" value="HTH-type_Tx_Regulator"/>
</dbReference>